<dbReference type="Proteomes" id="UP000184188">
    <property type="component" value="Unassembled WGS sequence"/>
</dbReference>
<dbReference type="InterPro" id="IPR022085">
    <property type="entry name" value="OpdG"/>
</dbReference>
<proteinExistence type="predicted"/>
<organism evidence="1 2">
    <name type="scientific">Penicilliopsis zonata CBS 506.65</name>
    <dbReference type="NCBI Taxonomy" id="1073090"/>
    <lineage>
        <taxon>Eukaryota</taxon>
        <taxon>Fungi</taxon>
        <taxon>Dikarya</taxon>
        <taxon>Ascomycota</taxon>
        <taxon>Pezizomycotina</taxon>
        <taxon>Eurotiomycetes</taxon>
        <taxon>Eurotiomycetidae</taxon>
        <taxon>Eurotiales</taxon>
        <taxon>Aspergillaceae</taxon>
        <taxon>Penicilliopsis</taxon>
    </lineage>
</organism>
<gene>
    <name evidence="1" type="ORF">ASPZODRAFT_15547</name>
</gene>
<dbReference type="PANTHER" id="PTHR38797:SF4">
    <property type="entry name" value="NUCLEAR PORE COMPLEX PROTEIN NUP85"/>
    <property type="match status" value="1"/>
</dbReference>
<dbReference type="Pfam" id="PF12311">
    <property type="entry name" value="DUF3632"/>
    <property type="match status" value="1"/>
</dbReference>
<dbReference type="RefSeq" id="XP_022581365.1">
    <property type="nucleotide sequence ID" value="XM_022726218.1"/>
</dbReference>
<dbReference type="PANTHER" id="PTHR38797">
    <property type="entry name" value="NUCLEAR PORE COMPLEX PROTEIN NUP85-RELATED"/>
    <property type="match status" value="1"/>
</dbReference>
<keyword evidence="2" id="KW-1185">Reference proteome</keyword>
<protein>
    <submittedName>
        <fullName evidence="1">Uncharacterized protein</fullName>
    </submittedName>
</protein>
<dbReference type="AlphaFoldDB" id="A0A1L9SI21"/>
<dbReference type="EMBL" id="KV878341">
    <property type="protein sequence ID" value="OJJ46855.1"/>
    <property type="molecule type" value="Genomic_DNA"/>
</dbReference>
<evidence type="ECO:0000313" key="1">
    <source>
        <dbReference type="EMBL" id="OJJ46855.1"/>
    </source>
</evidence>
<accession>A0A1L9SI21</accession>
<dbReference type="STRING" id="1073090.A0A1L9SI21"/>
<evidence type="ECO:0000313" key="2">
    <source>
        <dbReference type="Proteomes" id="UP000184188"/>
    </source>
</evidence>
<reference evidence="2" key="1">
    <citation type="journal article" date="2017" name="Genome Biol.">
        <title>Comparative genomics reveals high biological diversity and specific adaptations in the industrially and medically important fungal genus Aspergillus.</title>
        <authorList>
            <person name="de Vries R.P."/>
            <person name="Riley R."/>
            <person name="Wiebenga A."/>
            <person name="Aguilar-Osorio G."/>
            <person name="Amillis S."/>
            <person name="Uchima C.A."/>
            <person name="Anderluh G."/>
            <person name="Asadollahi M."/>
            <person name="Askin M."/>
            <person name="Barry K."/>
            <person name="Battaglia E."/>
            <person name="Bayram O."/>
            <person name="Benocci T."/>
            <person name="Braus-Stromeyer S.A."/>
            <person name="Caldana C."/>
            <person name="Canovas D."/>
            <person name="Cerqueira G.C."/>
            <person name="Chen F."/>
            <person name="Chen W."/>
            <person name="Choi C."/>
            <person name="Clum A."/>
            <person name="Dos Santos R.A."/>
            <person name="Damasio A.R."/>
            <person name="Diallinas G."/>
            <person name="Emri T."/>
            <person name="Fekete E."/>
            <person name="Flipphi M."/>
            <person name="Freyberg S."/>
            <person name="Gallo A."/>
            <person name="Gournas C."/>
            <person name="Habgood R."/>
            <person name="Hainaut M."/>
            <person name="Harispe M.L."/>
            <person name="Henrissat B."/>
            <person name="Hilden K.S."/>
            <person name="Hope R."/>
            <person name="Hossain A."/>
            <person name="Karabika E."/>
            <person name="Karaffa L."/>
            <person name="Karanyi Z."/>
            <person name="Krasevec N."/>
            <person name="Kuo A."/>
            <person name="Kusch H."/>
            <person name="LaButti K."/>
            <person name="Lagendijk E.L."/>
            <person name="Lapidus A."/>
            <person name="Levasseur A."/>
            <person name="Lindquist E."/>
            <person name="Lipzen A."/>
            <person name="Logrieco A.F."/>
            <person name="MacCabe A."/>
            <person name="Maekelae M.R."/>
            <person name="Malavazi I."/>
            <person name="Melin P."/>
            <person name="Meyer V."/>
            <person name="Mielnichuk N."/>
            <person name="Miskei M."/>
            <person name="Molnar A.P."/>
            <person name="Mule G."/>
            <person name="Ngan C.Y."/>
            <person name="Orejas M."/>
            <person name="Orosz E."/>
            <person name="Ouedraogo J.P."/>
            <person name="Overkamp K.M."/>
            <person name="Park H.-S."/>
            <person name="Perrone G."/>
            <person name="Piumi F."/>
            <person name="Punt P.J."/>
            <person name="Ram A.F."/>
            <person name="Ramon A."/>
            <person name="Rauscher S."/>
            <person name="Record E."/>
            <person name="Riano-Pachon D.M."/>
            <person name="Robert V."/>
            <person name="Roehrig J."/>
            <person name="Ruller R."/>
            <person name="Salamov A."/>
            <person name="Salih N.S."/>
            <person name="Samson R.A."/>
            <person name="Sandor E."/>
            <person name="Sanguinetti M."/>
            <person name="Schuetze T."/>
            <person name="Sepcic K."/>
            <person name="Shelest E."/>
            <person name="Sherlock G."/>
            <person name="Sophianopoulou V."/>
            <person name="Squina F.M."/>
            <person name="Sun H."/>
            <person name="Susca A."/>
            <person name="Todd R.B."/>
            <person name="Tsang A."/>
            <person name="Unkles S.E."/>
            <person name="van de Wiele N."/>
            <person name="van Rossen-Uffink D."/>
            <person name="Oliveira J.V."/>
            <person name="Vesth T.C."/>
            <person name="Visser J."/>
            <person name="Yu J.-H."/>
            <person name="Zhou M."/>
            <person name="Andersen M.R."/>
            <person name="Archer D.B."/>
            <person name="Baker S.E."/>
            <person name="Benoit I."/>
            <person name="Brakhage A.A."/>
            <person name="Braus G.H."/>
            <person name="Fischer R."/>
            <person name="Frisvad J.C."/>
            <person name="Goldman G.H."/>
            <person name="Houbraken J."/>
            <person name="Oakley B."/>
            <person name="Pocsi I."/>
            <person name="Scazzocchio C."/>
            <person name="Seiboth B."/>
            <person name="vanKuyk P.A."/>
            <person name="Wortman J."/>
            <person name="Dyer P.S."/>
            <person name="Grigoriev I.V."/>
        </authorList>
    </citation>
    <scope>NUCLEOTIDE SEQUENCE [LARGE SCALE GENOMIC DNA]</scope>
    <source>
        <strain evidence="2">CBS 506.65</strain>
    </source>
</reference>
<name>A0A1L9SI21_9EURO</name>
<dbReference type="OrthoDB" id="3350591at2759"/>
<dbReference type="VEuPathDB" id="FungiDB:ASPZODRAFT_15547"/>
<sequence>MSEEGERLDALRRIREKNCGGYEDKKLFAILYDLLEDDILSPDQAVERIVGGFSPPACLWSSMIEHFDPRHLGQDSLALMIEALSQTTWNEDHYHGKEFPSWKGLPLFEEFVTYRWTERLVKYKNLFKAHRELQSGRCYGSIEKWVNFNSFAARLLGKNLVKCWKFAVWALQDALDNKANGEHLLEERVLVACEWILHAGNALFHMLSKDKHPDGLDRETWAFWKRRFYETYDSDRTAEFGSKALSAARGMELIEVREENRGKMRRKKTDC</sequence>
<dbReference type="InterPro" id="IPR053204">
    <property type="entry name" value="Oxopyrrolidines_Biosynth-assoc"/>
</dbReference>
<dbReference type="GeneID" id="34612682"/>